<dbReference type="Pfam" id="PF07690">
    <property type="entry name" value="MFS_1"/>
    <property type="match status" value="1"/>
</dbReference>
<dbReference type="AlphaFoldDB" id="A0A1X9NFS9"/>
<feature type="transmembrane region" description="Helical" evidence="6">
    <location>
        <begin position="328"/>
        <end position="351"/>
    </location>
</feature>
<dbReference type="GO" id="GO:0022857">
    <property type="term" value="F:transmembrane transporter activity"/>
    <property type="evidence" value="ECO:0007669"/>
    <property type="project" value="InterPro"/>
</dbReference>
<gene>
    <name evidence="8" type="ORF">BST96_14805</name>
</gene>
<dbReference type="PANTHER" id="PTHR23505">
    <property type="entry name" value="SPINSTER"/>
    <property type="match status" value="1"/>
</dbReference>
<dbReference type="PANTHER" id="PTHR23505:SF79">
    <property type="entry name" value="PROTEIN SPINSTER"/>
    <property type="match status" value="1"/>
</dbReference>
<evidence type="ECO:0000256" key="6">
    <source>
        <dbReference type="SAM" id="Phobius"/>
    </source>
</evidence>
<dbReference type="RefSeq" id="WP_085759445.1">
    <property type="nucleotide sequence ID" value="NZ_CP019343.1"/>
</dbReference>
<dbReference type="InterPro" id="IPR044770">
    <property type="entry name" value="MFS_spinster-like"/>
</dbReference>
<feature type="transmembrane region" description="Helical" evidence="6">
    <location>
        <begin position="145"/>
        <end position="168"/>
    </location>
</feature>
<evidence type="ECO:0000313" key="8">
    <source>
        <dbReference type="EMBL" id="ARN75272.1"/>
    </source>
</evidence>
<dbReference type="SUPFAM" id="SSF103473">
    <property type="entry name" value="MFS general substrate transporter"/>
    <property type="match status" value="1"/>
</dbReference>
<feature type="transmembrane region" description="Helical" evidence="6">
    <location>
        <begin position="399"/>
        <end position="420"/>
    </location>
</feature>
<sequence>MSDPTSVGYKPSKSHTILGFLMVLNVLNMVDRNLLSSFGPQVVEDLQLTDSEFGLLTGLIFVFFYAVMGLFMGVLTDRVHRPRLIAAGLLLWSVLTAYSGIAKNFFQIAMARLFIGAGESSLTPGSVSMLSDLYPQNKRGMALGIYYLGIPLGAGGSFIVAGILGPILGWRNCFLLLGALGVLLAIPLFFMRDPKRGGLDQPADTAPADNQAALKKNSFSDVMRSLRANPALMLTIAGAVFLHIPVGAGQFAMLWLVRERGFDAAEIATVYGGLFIIFGTIGTLFGGIASDWFQARFNGGRIRFLAYLMLVITPFTIGYRFAESDSIIFYMGMSAGFLFMSSFYGPAFSTAQDLSPVAMRGTVAGLLLVACNLVGIGCGAVLTGFVSEFMQASGSEQPLTWALITADICSVLTIPCFVWASMYISKKGVTA</sequence>
<dbReference type="PROSITE" id="PS50850">
    <property type="entry name" value="MFS"/>
    <property type="match status" value="1"/>
</dbReference>
<dbReference type="OrthoDB" id="6057322at2"/>
<dbReference type="CDD" id="cd17328">
    <property type="entry name" value="MFS_spinster_like"/>
    <property type="match status" value="1"/>
</dbReference>
<feature type="transmembrane region" description="Helical" evidence="6">
    <location>
        <begin position="53"/>
        <end position="72"/>
    </location>
</feature>
<accession>A0A1X9NFS9</accession>
<feature type="transmembrane region" description="Helical" evidence="6">
    <location>
        <begin position="174"/>
        <end position="191"/>
    </location>
</feature>
<dbReference type="Gene3D" id="1.20.1250.20">
    <property type="entry name" value="MFS general substrate transporter like domains"/>
    <property type="match status" value="1"/>
</dbReference>
<evidence type="ECO:0000256" key="2">
    <source>
        <dbReference type="ARBA" id="ARBA00022448"/>
    </source>
</evidence>
<dbReference type="InterPro" id="IPR036259">
    <property type="entry name" value="MFS_trans_sf"/>
</dbReference>
<evidence type="ECO:0000256" key="4">
    <source>
        <dbReference type="ARBA" id="ARBA00022989"/>
    </source>
</evidence>
<keyword evidence="5 6" id="KW-0472">Membrane</keyword>
<keyword evidence="3 6" id="KW-0812">Transmembrane</keyword>
<reference evidence="8 9" key="1">
    <citation type="submission" date="2016-11" db="EMBL/GenBank/DDBJ databases">
        <title>Trade-off between light-utilization and light-protection in marine flavobacteria.</title>
        <authorList>
            <person name="Kumagai Y."/>
        </authorList>
    </citation>
    <scope>NUCLEOTIDE SEQUENCE [LARGE SCALE GENOMIC DNA]</scope>
    <source>
        <strain evidence="8 9">NBRC 107125</strain>
    </source>
</reference>
<keyword evidence="2" id="KW-0813">Transport</keyword>
<feature type="transmembrane region" description="Helical" evidence="6">
    <location>
        <begin position="304"/>
        <end position="322"/>
    </location>
</feature>
<keyword evidence="4 6" id="KW-1133">Transmembrane helix</keyword>
<dbReference type="GO" id="GO:0016020">
    <property type="term" value="C:membrane"/>
    <property type="evidence" value="ECO:0007669"/>
    <property type="project" value="UniProtKB-SubCell"/>
</dbReference>
<dbReference type="KEGG" id="osg:BST96_14805"/>
<evidence type="ECO:0000256" key="3">
    <source>
        <dbReference type="ARBA" id="ARBA00022692"/>
    </source>
</evidence>
<comment type="subcellular location">
    <subcellularLocation>
        <location evidence="1">Membrane</location>
        <topology evidence="1">Multi-pass membrane protein</topology>
    </subcellularLocation>
</comment>
<feature type="transmembrane region" description="Helical" evidence="6">
    <location>
        <begin position="84"/>
        <end position="101"/>
    </location>
</feature>
<dbReference type="InterPro" id="IPR020846">
    <property type="entry name" value="MFS_dom"/>
</dbReference>
<evidence type="ECO:0000256" key="5">
    <source>
        <dbReference type="ARBA" id="ARBA00023136"/>
    </source>
</evidence>
<evidence type="ECO:0000259" key="7">
    <source>
        <dbReference type="PROSITE" id="PS50850"/>
    </source>
</evidence>
<dbReference type="Proteomes" id="UP000193450">
    <property type="component" value="Chromosome"/>
</dbReference>
<protein>
    <recommendedName>
        <fullName evidence="7">Major facilitator superfamily (MFS) profile domain-containing protein</fullName>
    </recommendedName>
</protein>
<feature type="domain" description="Major facilitator superfamily (MFS) profile" evidence="7">
    <location>
        <begin position="17"/>
        <end position="431"/>
    </location>
</feature>
<feature type="transmembrane region" description="Helical" evidence="6">
    <location>
        <begin position="231"/>
        <end position="257"/>
    </location>
</feature>
<dbReference type="EMBL" id="CP019343">
    <property type="protein sequence ID" value="ARN75272.1"/>
    <property type="molecule type" value="Genomic_DNA"/>
</dbReference>
<feature type="transmembrane region" description="Helical" evidence="6">
    <location>
        <begin position="363"/>
        <end position="387"/>
    </location>
</feature>
<feature type="transmembrane region" description="Helical" evidence="6">
    <location>
        <begin position="269"/>
        <end position="292"/>
    </location>
</feature>
<dbReference type="STRING" id="716816.BST96_14805"/>
<name>A0A1X9NFS9_9GAMM</name>
<organism evidence="8 9">
    <name type="scientific">Oceanicoccus sagamiensis</name>
    <dbReference type="NCBI Taxonomy" id="716816"/>
    <lineage>
        <taxon>Bacteria</taxon>
        <taxon>Pseudomonadati</taxon>
        <taxon>Pseudomonadota</taxon>
        <taxon>Gammaproteobacteria</taxon>
        <taxon>Cellvibrionales</taxon>
        <taxon>Spongiibacteraceae</taxon>
        <taxon>Oceanicoccus</taxon>
    </lineage>
</organism>
<evidence type="ECO:0000256" key="1">
    <source>
        <dbReference type="ARBA" id="ARBA00004141"/>
    </source>
</evidence>
<proteinExistence type="predicted"/>
<dbReference type="InterPro" id="IPR011701">
    <property type="entry name" value="MFS"/>
</dbReference>
<keyword evidence="9" id="KW-1185">Reference proteome</keyword>
<evidence type="ECO:0000313" key="9">
    <source>
        <dbReference type="Proteomes" id="UP000193450"/>
    </source>
</evidence>